<dbReference type="AlphaFoldDB" id="A0A151IBF3"/>
<dbReference type="EMBL" id="KQ978106">
    <property type="protein sequence ID" value="KYM96986.1"/>
    <property type="molecule type" value="Genomic_DNA"/>
</dbReference>
<reference evidence="1 2" key="1">
    <citation type="submission" date="2016-03" db="EMBL/GenBank/DDBJ databases">
        <title>Cyphomyrmex costatus WGS genome.</title>
        <authorList>
            <person name="Nygaard S."/>
            <person name="Hu H."/>
            <person name="Boomsma J."/>
            <person name="Zhang G."/>
        </authorList>
    </citation>
    <scope>NUCLEOTIDE SEQUENCE [LARGE SCALE GENOMIC DNA]</scope>
    <source>
        <strain evidence="1">MS0001</strain>
        <tissue evidence="1">Whole body</tissue>
    </source>
</reference>
<dbReference type="Proteomes" id="UP000078542">
    <property type="component" value="Unassembled WGS sequence"/>
</dbReference>
<protein>
    <submittedName>
        <fullName evidence="1">Uncharacterized protein</fullName>
    </submittedName>
</protein>
<gene>
    <name evidence="1" type="ORF">ALC62_12364</name>
</gene>
<organism evidence="1 2">
    <name type="scientific">Cyphomyrmex costatus</name>
    <dbReference type="NCBI Taxonomy" id="456900"/>
    <lineage>
        <taxon>Eukaryota</taxon>
        <taxon>Metazoa</taxon>
        <taxon>Ecdysozoa</taxon>
        <taxon>Arthropoda</taxon>
        <taxon>Hexapoda</taxon>
        <taxon>Insecta</taxon>
        <taxon>Pterygota</taxon>
        <taxon>Neoptera</taxon>
        <taxon>Endopterygota</taxon>
        <taxon>Hymenoptera</taxon>
        <taxon>Apocrita</taxon>
        <taxon>Aculeata</taxon>
        <taxon>Formicoidea</taxon>
        <taxon>Formicidae</taxon>
        <taxon>Myrmicinae</taxon>
        <taxon>Cyphomyrmex</taxon>
    </lineage>
</organism>
<feature type="non-terminal residue" evidence="1">
    <location>
        <position position="1"/>
    </location>
</feature>
<keyword evidence="2" id="KW-1185">Reference proteome</keyword>
<evidence type="ECO:0000313" key="1">
    <source>
        <dbReference type="EMBL" id="KYM96986.1"/>
    </source>
</evidence>
<sequence>FKAEWLKEFKWLKNLKPECKRGLAYCILCNKSLQGGYAHLIRHKNNEVHKTNEKGQQLTPSIKKTKFIYNKSNKLFMWNVVIINRRIVFAMRLIGVGFQGISNFCGFMDIGTGFSPNSYYDIIENISVSKSFEEEKIKNEKAGNVKNQANGNLDTFEDEIQPLLRKVYEDFTTDDLLERCLGTNTQNSNESYNSCVWHIVPKHTFVGRKVVEIAAYCTACTFNEDLQPLLKIMETMGVTIGRNAVDLVQRRNKNRITTSNRRSLEASKEHRSELRIQKAAQNEAYENEEGLIYGAGIAD</sequence>
<accession>A0A151IBF3</accession>
<name>A0A151IBF3_9HYME</name>
<evidence type="ECO:0000313" key="2">
    <source>
        <dbReference type="Proteomes" id="UP000078542"/>
    </source>
</evidence>
<proteinExistence type="predicted"/>